<gene>
    <name evidence="3" type="ORF">GS441_25110</name>
    <name evidence="4" type="ORF">GS505_04170</name>
    <name evidence="5" type="ORF">GS882_16115</name>
    <name evidence="6" type="ORF">GS947_16475</name>
</gene>
<comment type="caution">
    <text evidence="3">The sequence shown here is derived from an EMBL/GenBank/DDBJ whole genome shotgun (WGS) entry which is preliminary data.</text>
</comment>
<accession>A0A9Q2PA98</accession>
<evidence type="ECO:0000313" key="4">
    <source>
        <dbReference type="EMBL" id="NKS25060.1"/>
    </source>
</evidence>
<dbReference type="EMBL" id="WUYZ01000001">
    <property type="protein sequence ID" value="NKS25060.1"/>
    <property type="molecule type" value="Genomic_DNA"/>
</dbReference>
<dbReference type="Proteomes" id="UP000603463">
    <property type="component" value="Unassembled WGS sequence"/>
</dbReference>
<name>A0A9Q2PA98_RHOHA</name>
<dbReference type="EMBL" id="WUXR01000021">
    <property type="protein sequence ID" value="MBM4568570.1"/>
    <property type="molecule type" value="Genomic_DNA"/>
</dbReference>
<protein>
    <submittedName>
        <fullName evidence="3">DUF1707 domain-containing protein</fullName>
    </submittedName>
</protein>
<evidence type="ECO:0000313" key="3">
    <source>
        <dbReference type="EMBL" id="MBM4568570.1"/>
    </source>
</evidence>
<dbReference type="Proteomes" id="UP000608063">
    <property type="component" value="Unassembled WGS sequence"/>
</dbReference>
<dbReference type="InterPro" id="IPR012551">
    <property type="entry name" value="DUF1707_SHOCT-like"/>
</dbReference>
<evidence type="ECO:0000313" key="6">
    <source>
        <dbReference type="EMBL" id="NKW43156.1"/>
    </source>
</evidence>
<dbReference type="AlphaFoldDB" id="A0A9Q2PA98"/>
<evidence type="ECO:0000259" key="2">
    <source>
        <dbReference type="Pfam" id="PF08044"/>
    </source>
</evidence>
<sequence length="296" mass="31714">MTMSGQASARTRARDIDRAQTCGLLDAGYSEGQLTTSEYDTRTAAAMKAKTLGELDALVSDLQIPAHLSEAVVREAPGSRRKRRGPVIAAAVVAVAVVIGLVAVVTRGDDASPRTDPVREVVAAERPAAAPAPAPIPGEPDAIVIEPIDTTTAEGIEEFLQQFQIKFGDQIVDELYLKQRYATFTRMLPEQPHRVQRWDYYRGFNPSGSPSSRPSDASVDLAGLRIEGLRNLIRDAPSTLGLPGGRVDSIIVRPNPITDEPEILVYVEDPGLFSGHLYATFDGVVTDVSAPSRAGG</sequence>
<feature type="domain" description="DUF1707" evidence="2">
    <location>
        <begin position="11"/>
        <end position="63"/>
    </location>
</feature>
<feature type="transmembrane region" description="Helical" evidence="1">
    <location>
        <begin position="87"/>
        <end position="105"/>
    </location>
</feature>
<evidence type="ECO:0000313" key="5">
    <source>
        <dbReference type="EMBL" id="NKT79633.1"/>
    </source>
</evidence>
<dbReference type="EMBL" id="WVBC01000030">
    <property type="protein sequence ID" value="NKT79633.1"/>
    <property type="molecule type" value="Genomic_DNA"/>
</dbReference>
<dbReference type="PANTHER" id="PTHR40763">
    <property type="entry name" value="MEMBRANE PROTEIN-RELATED"/>
    <property type="match status" value="1"/>
</dbReference>
<organism evidence="3 7">
    <name type="scientific">Rhodococcus hoagii</name>
    <name type="common">Corynebacterium equii</name>
    <dbReference type="NCBI Taxonomy" id="43767"/>
    <lineage>
        <taxon>Bacteria</taxon>
        <taxon>Bacillati</taxon>
        <taxon>Actinomycetota</taxon>
        <taxon>Actinomycetes</taxon>
        <taxon>Mycobacteriales</taxon>
        <taxon>Nocardiaceae</taxon>
        <taxon>Prescottella</taxon>
    </lineage>
</organism>
<evidence type="ECO:0000256" key="1">
    <source>
        <dbReference type="SAM" id="Phobius"/>
    </source>
</evidence>
<dbReference type="PANTHER" id="PTHR40763:SF4">
    <property type="entry name" value="DUF1707 DOMAIN-CONTAINING PROTEIN"/>
    <property type="match status" value="1"/>
</dbReference>
<reference evidence="3" key="1">
    <citation type="submission" date="2019-11" db="EMBL/GenBank/DDBJ databases">
        <title>Spread of Macrolides and rifampicin resistant Rhodococcus equi in clinical isolates in the USA.</title>
        <authorList>
            <person name="Alvarez-Narvaez S."/>
            <person name="Huber L."/>
            <person name="Cohen N.D."/>
            <person name="Slovis N."/>
            <person name="Greiter M."/>
            <person name="Giguere S."/>
            <person name="Hart K."/>
        </authorList>
    </citation>
    <scope>NUCLEOTIDE SEQUENCE</scope>
    <source>
        <strain evidence="3">Lh_17</strain>
    </source>
</reference>
<keyword evidence="1" id="KW-0812">Transmembrane</keyword>
<dbReference type="Proteomes" id="UP000605618">
    <property type="component" value="Unassembled WGS sequence"/>
</dbReference>
<proteinExistence type="predicted"/>
<evidence type="ECO:0000313" key="7">
    <source>
        <dbReference type="Proteomes" id="UP000808906"/>
    </source>
</evidence>
<reference evidence="4" key="2">
    <citation type="journal article" date="2020" name="Environ. Microbiol.">
        <title>The novel and transferable erm(51) gene confers Macrolides, Lincosamides, and Streptogramins B (MLSB) resistance to clonal Rhodococcus equi in the environment.</title>
        <authorList>
            <person name="Huber L."/>
            <person name="Giguere S."/>
            <person name="Slovis N.M."/>
            <person name="Alvarez-Narvaez S."/>
            <person name="Hart K.A."/>
            <person name="Greiter M."/>
            <person name="Morris E.R.A."/>
            <person name="Cohen N.D."/>
        </authorList>
    </citation>
    <scope>NUCLEOTIDE SEQUENCE</scope>
    <source>
        <strain evidence="5">Lh_116_1</strain>
        <strain evidence="4">Lh_141_1</strain>
        <strain evidence="6">Lh_16_1</strain>
    </source>
</reference>
<dbReference type="Proteomes" id="UP000808906">
    <property type="component" value="Unassembled WGS sequence"/>
</dbReference>
<dbReference type="EMBL" id="WVDC01000007">
    <property type="protein sequence ID" value="NKW43156.1"/>
    <property type="molecule type" value="Genomic_DNA"/>
</dbReference>
<dbReference type="Pfam" id="PF08044">
    <property type="entry name" value="DUF1707"/>
    <property type="match status" value="1"/>
</dbReference>
<keyword evidence="1" id="KW-1133">Transmembrane helix</keyword>
<keyword evidence="1" id="KW-0472">Membrane</keyword>